<evidence type="ECO:0000256" key="8">
    <source>
        <dbReference type="ARBA" id="ARBA00023306"/>
    </source>
</evidence>
<evidence type="ECO:0000256" key="3">
    <source>
        <dbReference type="ARBA" id="ARBA00022490"/>
    </source>
</evidence>
<protein>
    <submittedName>
        <fullName evidence="12">Microtubule-associated protein RP/EB family member 1</fullName>
    </submittedName>
</protein>
<dbReference type="GO" id="GO:0008017">
    <property type="term" value="F:microtubule binding"/>
    <property type="evidence" value="ECO:0007669"/>
    <property type="project" value="InterPro"/>
</dbReference>
<organism evidence="12 13">
    <name type="scientific">Tritrichomonas foetus</name>
    <dbReference type="NCBI Taxonomy" id="1144522"/>
    <lineage>
        <taxon>Eukaryota</taxon>
        <taxon>Metamonada</taxon>
        <taxon>Parabasalia</taxon>
        <taxon>Tritrichomonadida</taxon>
        <taxon>Tritrichomonadidae</taxon>
        <taxon>Tritrichomonas</taxon>
    </lineage>
</organism>
<reference evidence="12" key="1">
    <citation type="submission" date="2016-10" db="EMBL/GenBank/DDBJ databases">
        <authorList>
            <person name="Benchimol M."/>
            <person name="Almeida L.G."/>
            <person name="Vasconcelos A.T."/>
            <person name="Perreira-Neves A."/>
            <person name="Rosa I.A."/>
            <person name="Tasca T."/>
            <person name="Bogo M.R."/>
            <person name="de Souza W."/>
        </authorList>
    </citation>
    <scope>NUCLEOTIDE SEQUENCE [LARGE SCALE GENOMIC DNA]</scope>
    <source>
        <strain evidence="12">K</strain>
    </source>
</reference>
<evidence type="ECO:0000256" key="1">
    <source>
        <dbReference type="ARBA" id="ARBA00004245"/>
    </source>
</evidence>
<dbReference type="Gene3D" id="1.10.418.10">
    <property type="entry name" value="Calponin-like domain"/>
    <property type="match status" value="1"/>
</dbReference>
<dbReference type="InterPro" id="IPR001715">
    <property type="entry name" value="CH_dom"/>
</dbReference>
<dbReference type="Proteomes" id="UP000179807">
    <property type="component" value="Unassembled WGS sequence"/>
</dbReference>
<dbReference type="GO" id="GO:0005874">
    <property type="term" value="C:microtubule"/>
    <property type="evidence" value="ECO:0007669"/>
    <property type="project" value="UniProtKB-KW"/>
</dbReference>
<accession>A0A1J4JLL8</accession>
<dbReference type="SUPFAM" id="SSF47576">
    <property type="entry name" value="Calponin-homology domain, CH-domain"/>
    <property type="match status" value="1"/>
</dbReference>
<dbReference type="EMBL" id="MLAK01001054">
    <property type="protein sequence ID" value="OHS98459.1"/>
    <property type="molecule type" value="Genomic_DNA"/>
</dbReference>
<dbReference type="OrthoDB" id="2119228at2759"/>
<keyword evidence="6" id="KW-0498">Mitosis</keyword>
<sequence>MTKVMGMMSGCYFVGRGELLEWVNNLCKTNYTKVEELSNGAAFCQIIDCIHPGTVNLGRVNYNATQPFEMSQNYKILQDAFNKNHISQFIDIVTLTKGKYMAALEMFQWIHGYYQQTGPHDEYDAVARRKATKCAEPKFASKKPPAHQSGFPTSKPNVPLKTNDLPIGQIGSHVVKSKVKKDSAAAAGGSARVSMTKAQLSQQKEKELMKENEMLKEKLRMIEEYCQQNEDNEMFEPILQILHQEEDNE</sequence>
<feature type="coiled-coil region" evidence="9">
    <location>
        <begin position="198"/>
        <end position="232"/>
    </location>
</feature>
<dbReference type="CDD" id="cd00014">
    <property type="entry name" value="CH_SF"/>
    <property type="match status" value="1"/>
</dbReference>
<keyword evidence="13" id="KW-1185">Reference proteome</keyword>
<evidence type="ECO:0000256" key="6">
    <source>
        <dbReference type="ARBA" id="ARBA00022776"/>
    </source>
</evidence>
<evidence type="ECO:0000313" key="13">
    <source>
        <dbReference type="Proteomes" id="UP000179807"/>
    </source>
</evidence>
<dbReference type="InterPro" id="IPR027328">
    <property type="entry name" value="MAPRE"/>
</dbReference>
<evidence type="ECO:0000256" key="9">
    <source>
        <dbReference type="SAM" id="Coils"/>
    </source>
</evidence>
<evidence type="ECO:0000256" key="5">
    <source>
        <dbReference type="ARBA" id="ARBA00022701"/>
    </source>
</evidence>
<dbReference type="GeneID" id="94844781"/>
<evidence type="ECO:0000313" key="12">
    <source>
        <dbReference type="EMBL" id="OHS98459.1"/>
    </source>
</evidence>
<dbReference type="FunFam" id="1.10.418.10:FF:000028">
    <property type="entry name" value="RP/EB family microtubule-associated protein"/>
    <property type="match status" value="1"/>
</dbReference>
<evidence type="ECO:0000256" key="2">
    <source>
        <dbReference type="ARBA" id="ARBA00010729"/>
    </source>
</evidence>
<evidence type="ECO:0000256" key="4">
    <source>
        <dbReference type="ARBA" id="ARBA00022618"/>
    </source>
</evidence>
<keyword evidence="7" id="KW-0206">Cytoskeleton</keyword>
<comment type="caution">
    <text evidence="12">The sequence shown here is derived from an EMBL/GenBank/DDBJ whole genome shotgun (WGS) entry which is preliminary data.</text>
</comment>
<keyword evidence="5" id="KW-0493">Microtubule</keyword>
<comment type="similarity">
    <text evidence="2">Belongs to the MAPRE family.</text>
</comment>
<dbReference type="RefSeq" id="XP_068351596.1">
    <property type="nucleotide sequence ID" value="XM_068510077.1"/>
</dbReference>
<evidence type="ECO:0000256" key="10">
    <source>
        <dbReference type="SAM" id="MobiDB-lite"/>
    </source>
</evidence>
<name>A0A1J4JLL8_9EUKA</name>
<keyword evidence="4" id="KW-0132">Cell division</keyword>
<keyword evidence="8" id="KW-0131">Cell cycle</keyword>
<dbReference type="VEuPathDB" id="TrichDB:TRFO_35132"/>
<dbReference type="AlphaFoldDB" id="A0A1J4JLL8"/>
<dbReference type="PROSITE" id="PS50021">
    <property type="entry name" value="CH"/>
    <property type="match status" value="1"/>
</dbReference>
<evidence type="ECO:0000256" key="7">
    <source>
        <dbReference type="ARBA" id="ARBA00023212"/>
    </source>
</evidence>
<proteinExistence type="inferred from homology"/>
<comment type="subcellular location">
    <subcellularLocation>
        <location evidence="1">Cytoplasm</location>
        <location evidence="1">Cytoskeleton</location>
    </subcellularLocation>
</comment>
<feature type="domain" description="Calponin-homology (CH)" evidence="11">
    <location>
        <begin position="13"/>
        <end position="115"/>
    </location>
</feature>
<dbReference type="InterPro" id="IPR036872">
    <property type="entry name" value="CH_dom_sf"/>
</dbReference>
<keyword evidence="3" id="KW-0963">Cytoplasm</keyword>
<evidence type="ECO:0000259" key="11">
    <source>
        <dbReference type="PROSITE" id="PS50021"/>
    </source>
</evidence>
<gene>
    <name evidence="12" type="ORF">TRFO_35132</name>
</gene>
<dbReference type="PANTHER" id="PTHR10623">
    <property type="entry name" value="MICROTUBULE-ASSOCIATED PROTEIN RP/EB FAMILY MEMBER"/>
    <property type="match status" value="1"/>
</dbReference>
<dbReference type="Pfam" id="PF00307">
    <property type="entry name" value="CH"/>
    <property type="match status" value="1"/>
</dbReference>
<dbReference type="GO" id="GO:0051301">
    <property type="term" value="P:cell division"/>
    <property type="evidence" value="ECO:0007669"/>
    <property type="project" value="UniProtKB-KW"/>
</dbReference>
<keyword evidence="9" id="KW-0175">Coiled coil</keyword>
<feature type="region of interest" description="Disordered" evidence="10">
    <location>
        <begin position="136"/>
        <end position="158"/>
    </location>
</feature>